<keyword evidence="3" id="KW-1185">Reference proteome</keyword>
<dbReference type="AlphaFoldDB" id="A0A226F3J3"/>
<name>A0A226F3J3_FOLCA</name>
<evidence type="ECO:0000313" key="3">
    <source>
        <dbReference type="Proteomes" id="UP000198287"/>
    </source>
</evidence>
<accession>A0A226F3J3</accession>
<feature type="region of interest" description="Disordered" evidence="1">
    <location>
        <begin position="211"/>
        <end position="252"/>
    </location>
</feature>
<comment type="caution">
    <text evidence="2">The sequence shown here is derived from an EMBL/GenBank/DDBJ whole genome shotgun (WGS) entry which is preliminary data.</text>
</comment>
<dbReference type="Proteomes" id="UP000198287">
    <property type="component" value="Unassembled WGS sequence"/>
</dbReference>
<gene>
    <name evidence="2" type="ORF">Fcan01_01860</name>
</gene>
<evidence type="ECO:0000256" key="1">
    <source>
        <dbReference type="SAM" id="MobiDB-lite"/>
    </source>
</evidence>
<organism evidence="2 3">
    <name type="scientific">Folsomia candida</name>
    <name type="common">Springtail</name>
    <dbReference type="NCBI Taxonomy" id="158441"/>
    <lineage>
        <taxon>Eukaryota</taxon>
        <taxon>Metazoa</taxon>
        <taxon>Ecdysozoa</taxon>
        <taxon>Arthropoda</taxon>
        <taxon>Hexapoda</taxon>
        <taxon>Collembola</taxon>
        <taxon>Entomobryomorpha</taxon>
        <taxon>Isotomoidea</taxon>
        <taxon>Isotomidae</taxon>
        <taxon>Proisotominae</taxon>
        <taxon>Folsomia</taxon>
    </lineage>
</organism>
<proteinExistence type="predicted"/>
<dbReference type="EMBL" id="LNIX01000001">
    <property type="protein sequence ID" value="OXA64353.1"/>
    <property type="molecule type" value="Genomic_DNA"/>
</dbReference>
<protein>
    <submittedName>
        <fullName evidence="2">Uncharacterized protein</fullName>
    </submittedName>
</protein>
<sequence>MEVTDYDNADFAFSPTMDDILFYEEPMTLLVANSQNAQHVGYMNDLLNNGANHLSPPPPQVEEAPSISILEKCRSYDTLNIRGCFGVTTMYSEVAHRRLIDIINQCRYIASKKGMDKRQLIESIKQDEIQGTTWLTDFQNTPWHHHGQEINNMSRDISQVSTNIIGHGEKGWDPSSHHLTCDKVNATSDRAMKHALHNVIRHPRIPKFIGNTYTRESTSRPLITDDQQPSCTQPERLSTSASPTLPKGEDESLMDEIKLKVFEDSDEESDFDPSVCEGSKTDLLKTINFENINHKYIGCNEDENELSNGIKPIRKPAAHNLFNFYEDGKKSNTQIDAGCNIVSSCNSKNSKNQPSKDPLLCCANKNQEIFQSDQEYSDTRDLILQTARAKACASYIQLRHKMSQDRALNTTKEPLTGSLNEFDDLLLTDFQTSDETEQNIN</sequence>
<feature type="compositionally biased region" description="Polar residues" evidence="1">
    <location>
        <begin position="211"/>
        <end position="243"/>
    </location>
</feature>
<evidence type="ECO:0000313" key="2">
    <source>
        <dbReference type="EMBL" id="OXA64353.1"/>
    </source>
</evidence>
<reference evidence="2 3" key="1">
    <citation type="submission" date="2015-12" db="EMBL/GenBank/DDBJ databases">
        <title>The genome of Folsomia candida.</title>
        <authorList>
            <person name="Faddeeva A."/>
            <person name="Derks M.F."/>
            <person name="Anvar Y."/>
            <person name="Smit S."/>
            <person name="Van Straalen N."/>
            <person name="Roelofs D."/>
        </authorList>
    </citation>
    <scope>NUCLEOTIDE SEQUENCE [LARGE SCALE GENOMIC DNA]</scope>
    <source>
        <strain evidence="2 3">VU population</strain>
        <tissue evidence="2">Whole body</tissue>
    </source>
</reference>